<evidence type="ECO:0000313" key="3">
    <source>
        <dbReference type="Proteomes" id="UP000297564"/>
    </source>
</evidence>
<name>A0A4Z0C434_9BURK</name>
<reference evidence="2 3" key="1">
    <citation type="submission" date="2019-03" db="EMBL/GenBank/DDBJ databases">
        <title>Ramlibacter rhizophilus CCTCC AB2015357, whole genome shotgun sequence.</title>
        <authorList>
            <person name="Zhang X."/>
            <person name="Feng G."/>
            <person name="Zhu H."/>
        </authorList>
    </citation>
    <scope>NUCLEOTIDE SEQUENCE [LARGE SCALE GENOMIC DNA]</scope>
    <source>
        <strain evidence="2 3">CCTCC AB2015357</strain>
    </source>
</reference>
<dbReference type="AlphaFoldDB" id="A0A4Z0C434"/>
<dbReference type="Proteomes" id="UP000297564">
    <property type="component" value="Unassembled WGS sequence"/>
</dbReference>
<dbReference type="OrthoDB" id="334393at2"/>
<proteinExistence type="predicted"/>
<protein>
    <recommendedName>
        <fullName evidence="4">Pyridoxamine 5'-phosphate oxidase family protein</fullName>
    </recommendedName>
</protein>
<dbReference type="InterPro" id="IPR012349">
    <property type="entry name" value="Split_barrel_FMN-bd"/>
</dbReference>
<dbReference type="EMBL" id="SMLL01000001">
    <property type="protein sequence ID" value="TFZ04949.1"/>
    <property type="molecule type" value="Genomic_DNA"/>
</dbReference>
<keyword evidence="3" id="KW-1185">Reference proteome</keyword>
<evidence type="ECO:0008006" key="4">
    <source>
        <dbReference type="Google" id="ProtNLM"/>
    </source>
</evidence>
<gene>
    <name evidence="2" type="ORF">EZ242_04155</name>
</gene>
<comment type="caution">
    <text evidence="2">The sequence shown here is derived from an EMBL/GenBank/DDBJ whole genome shotgun (WGS) entry which is preliminary data.</text>
</comment>
<feature type="compositionally biased region" description="Low complexity" evidence="1">
    <location>
        <begin position="157"/>
        <end position="174"/>
    </location>
</feature>
<dbReference type="Gene3D" id="2.30.110.10">
    <property type="entry name" value="Electron Transport, Fmn-binding Protein, Chain A"/>
    <property type="match status" value="1"/>
</dbReference>
<evidence type="ECO:0000313" key="2">
    <source>
        <dbReference type="EMBL" id="TFZ04949.1"/>
    </source>
</evidence>
<accession>A0A4Z0C434</accession>
<feature type="region of interest" description="Disordered" evidence="1">
    <location>
        <begin position="155"/>
        <end position="174"/>
    </location>
</feature>
<dbReference type="SUPFAM" id="SSF50475">
    <property type="entry name" value="FMN-binding split barrel"/>
    <property type="match status" value="1"/>
</dbReference>
<evidence type="ECO:0000256" key="1">
    <source>
        <dbReference type="SAM" id="MobiDB-lite"/>
    </source>
</evidence>
<dbReference type="RefSeq" id="WP_135283832.1">
    <property type="nucleotide sequence ID" value="NZ_SMLL01000001.1"/>
</dbReference>
<organism evidence="2 3">
    <name type="scientific">Ramlibacter rhizophilus</name>
    <dbReference type="NCBI Taxonomy" id="1781167"/>
    <lineage>
        <taxon>Bacteria</taxon>
        <taxon>Pseudomonadati</taxon>
        <taxon>Pseudomonadota</taxon>
        <taxon>Betaproteobacteria</taxon>
        <taxon>Burkholderiales</taxon>
        <taxon>Comamonadaceae</taxon>
        <taxon>Ramlibacter</taxon>
    </lineage>
</organism>
<sequence>MSAPGAAVLSVDQARMVQGPVSIMLGSCGPLRRPHVARGIGCCVSADRGTVSVLVQPSAAAQVVDDVRANGRLAVVFTEPISHRSLQLKGSNARLEPAGGGGRELAQIWAGGYAREVVDLAPPTWTPQRLIAALVPANPDDLAVLVFTPDAIFDQTPGPRAGEPAAHPAAHSAA</sequence>